<dbReference type="EMBL" id="AAKN02056303">
    <property type="status" value="NOT_ANNOTATED_CDS"/>
    <property type="molecule type" value="Genomic_DNA"/>
</dbReference>
<protein>
    <submittedName>
        <fullName evidence="4">Ankyrin repeat domain 31</fullName>
    </submittedName>
</protein>
<gene>
    <name evidence="4" type="primary">ANKRD31</name>
</gene>
<feature type="region of interest" description="Disordered" evidence="2">
    <location>
        <begin position="523"/>
        <end position="566"/>
    </location>
</feature>
<organism evidence="4 5">
    <name type="scientific">Cavia porcellus</name>
    <name type="common">Guinea pig</name>
    <dbReference type="NCBI Taxonomy" id="10141"/>
    <lineage>
        <taxon>Eukaryota</taxon>
        <taxon>Metazoa</taxon>
        <taxon>Chordata</taxon>
        <taxon>Craniata</taxon>
        <taxon>Vertebrata</taxon>
        <taxon>Euteleostomi</taxon>
        <taxon>Mammalia</taxon>
        <taxon>Eutheria</taxon>
        <taxon>Euarchontoglires</taxon>
        <taxon>Glires</taxon>
        <taxon>Rodentia</taxon>
        <taxon>Hystricomorpha</taxon>
        <taxon>Caviidae</taxon>
        <taxon>Cavia</taxon>
    </lineage>
</organism>
<evidence type="ECO:0000313" key="4">
    <source>
        <dbReference type="Ensembl" id="ENSCPOP00000015199.2"/>
    </source>
</evidence>
<evidence type="ECO:0000256" key="2">
    <source>
        <dbReference type="SAM" id="MobiDB-lite"/>
    </source>
</evidence>
<feature type="compositionally biased region" description="Basic and acidic residues" evidence="2">
    <location>
        <begin position="1085"/>
        <end position="1100"/>
    </location>
</feature>
<dbReference type="HOGENOM" id="CLU_022812_0_0_1"/>
<dbReference type="FunCoup" id="H0VWX1">
    <property type="interactions" value="11"/>
</dbReference>
<reference evidence="4" key="2">
    <citation type="submission" date="2025-08" db="UniProtKB">
        <authorList>
            <consortium name="Ensembl"/>
        </authorList>
    </citation>
    <scope>IDENTIFICATION</scope>
    <source>
        <strain evidence="4">2N</strain>
    </source>
</reference>
<dbReference type="OMA" id="MPTNSQE"/>
<feature type="region of interest" description="Disordered" evidence="2">
    <location>
        <begin position="451"/>
        <end position="500"/>
    </location>
</feature>
<feature type="repeat" description="ANK" evidence="1">
    <location>
        <begin position="1056"/>
        <end position="1088"/>
    </location>
</feature>
<feature type="region of interest" description="Disordered" evidence="2">
    <location>
        <begin position="1080"/>
        <end position="1100"/>
    </location>
</feature>
<accession>H0VWX1</accession>
<evidence type="ECO:0000313" key="5">
    <source>
        <dbReference type="Proteomes" id="UP000005447"/>
    </source>
</evidence>
<feature type="region of interest" description="Disordered" evidence="2">
    <location>
        <begin position="1442"/>
        <end position="1473"/>
    </location>
</feature>
<evidence type="ECO:0000259" key="3">
    <source>
        <dbReference type="Pfam" id="PF18755"/>
    </source>
</evidence>
<evidence type="ECO:0000256" key="1">
    <source>
        <dbReference type="PROSITE-ProRule" id="PRU00023"/>
    </source>
</evidence>
<feature type="compositionally biased region" description="Basic and acidic residues" evidence="2">
    <location>
        <begin position="489"/>
        <end position="500"/>
    </location>
</feature>
<dbReference type="PANTHER" id="PTHR24176">
    <property type="entry name" value="ANKYRIN REPEAT DOMAIN-CONTAINING PROTEIN 31-RELATED"/>
    <property type="match status" value="1"/>
</dbReference>
<feature type="region of interest" description="Disordered" evidence="2">
    <location>
        <begin position="1"/>
        <end position="28"/>
    </location>
</feature>
<dbReference type="PANTHER" id="PTHR24176:SF14">
    <property type="entry name" value="ANKYRIN REPEAT DOMAIN-CONTAINING PROTEIN 31"/>
    <property type="match status" value="1"/>
</dbReference>
<feature type="repeat" description="ANK" evidence="1">
    <location>
        <begin position="389"/>
        <end position="421"/>
    </location>
</feature>
<feature type="compositionally biased region" description="Polar residues" evidence="2">
    <location>
        <begin position="533"/>
        <end position="542"/>
    </location>
</feature>
<reference evidence="5" key="1">
    <citation type="journal article" date="2011" name="Nature">
        <title>A high-resolution map of human evolutionary constraint using 29 mammals.</title>
        <authorList>
            <person name="Lindblad-Toh K."/>
            <person name="Garber M."/>
            <person name="Zuk O."/>
            <person name="Lin M.F."/>
            <person name="Parker B.J."/>
            <person name="Washietl S."/>
            <person name="Kheradpour P."/>
            <person name="Ernst J."/>
            <person name="Jordan G."/>
            <person name="Mauceli E."/>
            <person name="Ward L.D."/>
            <person name="Lowe C.B."/>
            <person name="Holloway A.K."/>
            <person name="Clamp M."/>
            <person name="Gnerre S."/>
            <person name="Alfoldi J."/>
            <person name="Beal K."/>
            <person name="Chang J."/>
            <person name="Clawson H."/>
            <person name="Cuff J."/>
            <person name="Di Palma F."/>
            <person name="Fitzgerald S."/>
            <person name="Flicek P."/>
            <person name="Guttman M."/>
            <person name="Hubisz M.J."/>
            <person name="Jaffe D.B."/>
            <person name="Jungreis I."/>
            <person name="Kent W.J."/>
            <person name="Kostka D."/>
            <person name="Lara M."/>
            <person name="Martins A.L."/>
            <person name="Massingham T."/>
            <person name="Moltke I."/>
            <person name="Raney B.J."/>
            <person name="Rasmussen M.D."/>
            <person name="Robinson J."/>
            <person name="Stark A."/>
            <person name="Vilella A.J."/>
            <person name="Wen J."/>
            <person name="Xie X."/>
            <person name="Zody M.C."/>
            <person name="Baldwin J."/>
            <person name="Bloom T."/>
            <person name="Chin C.W."/>
            <person name="Heiman D."/>
            <person name="Nicol R."/>
            <person name="Nusbaum C."/>
            <person name="Young S."/>
            <person name="Wilkinson J."/>
            <person name="Worley K.C."/>
            <person name="Kovar C.L."/>
            <person name="Muzny D.M."/>
            <person name="Gibbs R.A."/>
            <person name="Cree A."/>
            <person name="Dihn H.H."/>
            <person name="Fowler G."/>
            <person name="Jhangiani S."/>
            <person name="Joshi V."/>
            <person name="Lee S."/>
            <person name="Lewis L.R."/>
            <person name="Nazareth L.V."/>
            <person name="Okwuonu G."/>
            <person name="Santibanez J."/>
            <person name="Warren W.C."/>
            <person name="Mardis E.R."/>
            <person name="Weinstock G.M."/>
            <person name="Wilson R.K."/>
            <person name="Delehaunty K."/>
            <person name="Dooling D."/>
            <person name="Fronik C."/>
            <person name="Fulton L."/>
            <person name="Fulton B."/>
            <person name="Graves T."/>
            <person name="Minx P."/>
            <person name="Sodergren E."/>
            <person name="Birney E."/>
            <person name="Margulies E.H."/>
            <person name="Herrero J."/>
            <person name="Green E.D."/>
            <person name="Haussler D."/>
            <person name="Siepel A."/>
            <person name="Goldman N."/>
            <person name="Pollard K.S."/>
            <person name="Pedersen J.S."/>
            <person name="Lander E.S."/>
            <person name="Kellis M."/>
        </authorList>
    </citation>
    <scope>NUCLEOTIDE SEQUENCE [LARGE SCALE GENOMIC DNA]</scope>
    <source>
        <strain evidence="5">2N</strain>
    </source>
</reference>
<dbReference type="InParanoid" id="H0VWX1"/>
<dbReference type="EMBL" id="AAKN02056299">
    <property type="status" value="NOT_ANNOTATED_CDS"/>
    <property type="molecule type" value="Genomic_DNA"/>
</dbReference>
<dbReference type="SMART" id="SM00248">
    <property type="entry name" value="ANK"/>
    <property type="match status" value="4"/>
</dbReference>
<sequence>MEEGPQGPDWDSDETVIEGSVAESTLSPEIQLGGKLREDSQQMNKDKMMSILTEDSVLQVCSMTGNNFAVFTVSSPQAGLSLEEQNIEGKCTDEDKDSPEISLLSNSATMVSGIVAVKEKFLIEPEKILAAPNTVYDPGKEVTLTMSSKETKDEESSLETFVSALEKLLTSPESTQEKRLFETVNDLDPGELMNTLSNSSSSLSISLSALSPYCRDLLENTEGDAFPPELLAALNALSEDKTGTVCCRKEGGSLIGRNEVLEMEPDTFQTDEDCTQITEETPYVLRRSSRLEKLKANRDAKCTDEMYKMPEKVVSNIYTCEDQINKSAENSGYKNMNSSRFKGEQIRKNERLILKKGWTALHEASAGGFYRTAKELLKGGADVNFKGMYQITPLHDAVINGHYKVAELLLLSGADPLFRSDNGKCALDKARDSRMKRLLEKYIPKYQKLLASDQRKGTDPGDVEDICPHKKPKFSPKSHTGFVCNENSSRLRPEHVEVSKRSKEDLFVNEDVYEHYSQSSRVTRFGKSKHKQSALNQTQSTGLRKGRKNTQDKRTQSDDGDCTSRQAITVSSPRKINRLVTHQQHILQTLDGLQEECYEPCSPTVSSLKDGLGNKVKVCSVSKEVHTQEGQEMQFLGLEHIGQTEAGSFSGPSLHKEVRLPLVSTDQQLHGYQEQQNSPYKSHDNSNLGKKIKTFNKWESSFLSFIKDSYDDCCVSEKPVTSGMAICSAECKNHSEENLRNTEERNFQRLLPSEDHFSQENELKEGGITMLPQQEAVSFSDLVEVVISEQPVANYEQCMDGTYFDQSLGNPKQTSLTCKRTLSIHEVSKLTSHVELLKKPQDYNPRESTPLMSQTDTHIMEKVMKEDTERHYSDKDEKARLFSTVVHSQEIEITNVERKRQDLSESEPMTNTNVCSTNNINKELTDVSGCNQKEKEISHKPGEELTSAINESESIVTNCLDKKEKVDSEIYMSLNAQEHKKYQNFKKRKGLLKATCNQGLYSSLCKNFVKKGESKNSFFFCFFLFSFLGWTPLKEFSDVTVELLKAGADVNCESIDGILPLDDAAAGNHLKVAEILLQHRANPNPKDKTQKTPLHEANNEKMKELLKSYGTTETSNKDDIKSPAVHSKRYKRCLCDDDKTVDPSSSSQQEKGIEDFPLHQTISAILQDVEENQEKLLEFEIRNPKDAEQYIEKMLEIKEILDNVLAKQKAERDDLAKKYRVSIESFKHGVLREQLANLATRQRRLLVAAKKQKNISLKIQNYKNVTSLSIPHLRKLPSSLDTSSDKDSQELSSLENLVKPQLSPCSSVNLDCESVQGTLLSPESWDDSQNASICLNSKAVRRKEFSGNEMNSKQNENDCTLNGLSKSRYSDSTEIKLSSQHVTFIAQAEYSQKENDPPETVAKNHEFCGPSATGTLNISECSSILSQNDTPLSTVISHQDLSHCDSKRGNKTAGGASESLPHQSSAVLGTDTGHPIKPCLKKTASTISCANDRQISSSSESGHQHSMKKPLSFSTTPKKKLMHIKDLILLGRIKPGNDVLEFRTQEATHKASILLSGKIKVENGQIYQNPVTWLKDLLGGDSRVTWNYAWSKVTYLGKELLKYISEEIPVPPEPDVVPQQHQPCLPGISRESRESIPYYLQINEILLISDQEFLPCHLMDQHWKFFVECLFS</sequence>
<name>H0VWX1_CAVPO</name>
<feature type="region of interest" description="Disordered" evidence="2">
    <location>
        <begin position="1491"/>
        <end position="1513"/>
    </location>
</feature>
<keyword evidence="1" id="KW-0040">ANK repeat</keyword>
<dbReference type="InterPro" id="IPR042334">
    <property type="entry name" value="ANKRD31"/>
</dbReference>
<dbReference type="EMBL" id="AAKN02056294">
    <property type="status" value="NOT_ANNOTATED_CDS"/>
    <property type="molecule type" value="Genomic_DNA"/>
</dbReference>
<dbReference type="PROSITE" id="PS50297">
    <property type="entry name" value="ANK_REP_REGION"/>
    <property type="match status" value="3"/>
</dbReference>
<dbReference type="InterPro" id="IPR040843">
    <property type="entry name" value="RAMA"/>
</dbReference>
<dbReference type="Gene3D" id="1.25.40.20">
    <property type="entry name" value="Ankyrin repeat-containing domain"/>
    <property type="match status" value="2"/>
</dbReference>
<dbReference type="EMBL" id="AAKN02056301">
    <property type="status" value="NOT_ANNOTATED_CDS"/>
    <property type="molecule type" value="Genomic_DNA"/>
</dbReference>
<dbReference type="EMBL" id="AAKN02056298">
    <property type="status" value="NOT_ANNOTATED_CDS"/>
    <property type="molecule type" value="Genomic_DNA"/>
</dbReference>
<keyword evidence="5" id="KW-1185">Reference proteome</keyword>
<dbReference type="EMBL" id="AAKN02056296">
    <property type="status" value="NOT_ANNOTATED_CDS"/>
    <property type="molecule type" value="Genomic_DNA"/>
</dbReference>
<dbReference type="InterPro" id="IPR036770">
    <property type="entry name" value="Ankyrin_rpt-contain_sf"/>
</dbReference>
<dbReference type="EMBL" id="AAKN02056297">
    <property type="status" value="NOT_ANNOTATED_CDS"/>
    <property type="molecule type" value="Genomic_DNA"/>
</dbReference>
<dbReference type="Pfam" id="PF18755">
    <property type="entry name" value="RAMA"/>
    <property type="match status" value="1"/>
</dbReference>
<dbReference type="Pfam" id="PF12796">
    <property type="entry name" value="Ank_2"/>
    <property type="match status" value="2"/>
</dbReference>
<dbReference type="eggNOG" id="ENOG502QS0Y">
    <property type="taxonomic scope" value="Eukaryota"/>
</dbReference>
<dbReference type="VEuPathDB" id="HostDB:ENSCPOG00000024855"/>
<feature type="repeat" description="ANK" evidence="1">
    <location>
        <begin position="356"/>
        <end position="388"/>
    </location>
</feature>
<dbReference type="Proteomes" id="UP000005447">
    <property type="component" value="Unassembled WGS sequence"/>
</dbReference>
<dbReference type="Bgee" id="ENSCPOG00000024855">
    <property type="expression patterns" value="Expressed in testis and 2 other cell types or tissues"/>
</dbReference>
<dbReference type="EMBL" id="AAKN02056300">
    <property type="status" value="NOT_ANNOTATED_CDS"/>
    <property type="molecule type" value="Genomic_DNA"/>
</dbReference>
<reference evidence="4" key="3">
    <citation type="submission" date="2025-09" db="UniProtKB">
        <authorList>
            <consortium name="Ensembl"/>
        </authorList>
    </citation>
    <scope>IDENTIFICATION</scope>
    <source>
        <strain evidence="4">2N</strain>
    </source>
</reference>
<dbReference type="STRING" id="10141.ENSCPOP00000015199"/>
<dbReference type="SUPFAM" id="SSF48403">
    <property type="entry name" value="Ankyrin repeat"/>
    <property type="match status" value="1"/>
</dbReference>
<feature type="domain" description="RAMA" evidence="3">
    <location>
        <begin position="1505"/>
        <end position="1605"/>
    </location>
</feature>
<dbReference type="Ensembl" id="ENSCPOT00000024712.2">
    <property type="protein sequence ID" value="ENSCPOP00000015199.2"/>
    <property type="gene ID" value="ENSCPOG00000024855.2"/>
</dbReference>
<dbReference type="PROSITE" id="PS50088">
    <property type="entry name" value="ANK_REPEAT"/>
    <property type="match status" value="3"/>
</dbReference>
<dbReference type="EMBL" id="AAKN02056295">
    <property type="status" value="NOT_ANNOTATED_CDS"/>
    <property type="molecule type" value="Genomic_DNA"/>
</dbReference>
<dbReference type="GeneTree" id="ENSGT00940000162618"/>
<dbReference type="InterPro" id="IPR002110">
    <property type="entry name" value="Ankyrin_rpt"/>
</dbReference>
<proteinExistence type="predicted"/>
<dbReference type="EMBL" id="AAKN02056302">
    <property type="status" value="NOT_ANNOTATED_CDS"/>
    <property type="molecule type" value="Genomic_DNA"/>
</dbReference>